<dbReference type="Pfam" id="PF13847">
    <property type="entry name" value="Methyltransf_31"/>
    <property type="match status" value="1"/>
</dbReference>
<dbReference type="GO" id="GO:0008168">
    <property type="term" value="F:methyltransferase activity"/>
    <property type="evidence" value="ECO:0007669"/>
    <property type="project" value="TreeGrafter"/>
</dbReference>
<dbReference type="SUPFAM" id="SSF53335">
    <property type="entry name" value="S-adenosyl-L-methionine-dependent methyltransferases"/>
    <property type="match status" value="1"/>
</dbReference>
<dbReference type="Gene3D" id="3.40.50.150">
    <property type="entry name" value="Vaccinia Virus protein VP39"/>
    <property type="match status" value="1"/>
</dbReference>
<comment type="caution">
    <text evidence="2">The sequence shown here is derived from an EMBL/GenBank/DDBJ whole genome shotgun (WGS) entry which is preliminary data.</text>
</comment>
<dbReference type="PANTHER" id="PTHR43591">
    <property type="entry name" value="METHYLTRANSFERASE"/>
    <property type="match status" value="1"/>
</dbReference>
<dbReference type="EMBL" id="CAJOBG010000106">
    <property type="protein sequence ID" value="CAF3757873.1"/>
    <property type="molecule type" value="Genomic_DNA"/>
</dbReference>
<accession>A0A816QT47</accession>
<gene>
    <name evidence="3" type="ORF">OVN521_LOCUS1513</name>
    <name evidence="2" type="ORF">WKI299_LOCUS12685</name>
</gene>
<dbReference type="AlphaFoldDB" id="A0A816QT47"/>
<evidence type="ECO:0000313" key="4">
    <source>
        <dbReference type="Proteomes" id="UP000663856"/>
    </source>
</evidence>
<evidence type="ECO:0000259" key="1">
    <source>
        <dbReference type="Pfam" id="PF13847"/>
    </source>
</evidence>
<dbReference type="InterPro" id="IPR025714">
    <property type="entry name" value="Methyltranfer_dom"/>
</dbReference>
<organism evidence="2 4">
    <name type="scientific">Rotaria magnacalcarata</name>
    <dbReference type="NCBI Taxonomy" id="392030"/>
    <lineage>
        <taxon>Eukaryota</taxon>
        <taxon>Metazoa</taxon>
        <taxon>Spiralia</taxon>
        <taxon>Gnathifera</taxon>
        <taxon>Rotifera</taxon>
        <taxon>Eurotatoria</taxon>
        <taxon>Bdelloidea</taxon>
        <taxon>Philodinida</taxon>
        <taxon>Philodinidae</taxon>
        <taxon>Rotaria</taxon>
    </lineage>
</organism>
<sequence>MTEHKRLDVEDFSNVWKDNQNTLASGLKLDIVEHLLRQRLSKELVDAKQRLIETMKFDRFDNSQEIKILDVGCGLGIDLRLVADEAIRLGKTVAIIGLDQNSTMIEEAKKLIDNQKNRLPSNISIQLIHGDILQMEFHDDTFDIVRADLTLQHVDLPKALVEIRRVLKVHGRLIVLEAGAGNIYSSDEVMLKTYDAVIPDRRDGGTAIRLQFMLPKMNFEIKSTTPIGFLNSGEFLASQDRDWIKIRGMGEMMVAKGVLSKEKSEDFQKRYIEACETNQIVTAGIMFIIEAAKCK</sequence>
<evidence type="ECO:0000313" key="2">
    <source>
        <dbReference type="EMBL" id="CAF2063949.1"/>
    </source>
</evidence>
<protein>
    <recommendedName>
        <fullName evidence="1">Methyltransferase domain-containing protein</fullName>
    </recommendedName>
</protein>
<dbReference type="Proteomes" id="UP000663856">
    <property type="component" value="Unassembled WGS sequence"/>
</dbReference>
<keyword evidence="5" id="KW-1185">Reference proteome</keyword>
<dbReference type="EMBL" id="CAJNRF010004739">
    <property type="protein sequence ID" value="CAF2063949.1"/>
    <property type="molecule type" value="Genomic_DNA"/>
</dbReference>
<dbReference type="Proteomes" id="UP000663866">
    <property type="component" value="Unassembled WGS sequence"/>
</dbReference>
<dbReference type="InterPro" id="IPR029063">
    <property type="entry name" value="SAM-dependent_MTases_sf"/>
</dbReference>
<evidence type="ECO:0000313" key="5">
    <source>
        <dbReference type="Proteomes" id="UP000663866"/>
    </source>
</evidence>
<name>A0A816QT47_9BILA</name>
<dbReference type="CDD" id="cd02440">
    <property type="entry name" value="AdoMet_MTases"/>
    <property type="match status" value="1"/>
</dbReference>
<evidence type="ECO:0000313" key="3">
    <source>
        <dbReference type="EMBL" id="CAF3757873.1"/>
    </source>
</evidence>
<reference evidence="2" key="1">
    <citation type="submission" date="2021-02" db="EMBL/GenBank/DDBJ databases">
        <authorList>
            <person name="Nowell W R."/>
        </authorList>
    </citation>
    <scope>NUCLEOTIDE SEQUENCE</scope>
</reference>
<dbReference type="PANTHER" id="PTHR43591:SF24">
    <property type="entry name" value="2-METHOXY-6-POLYPRENYL-1,4-BENZOQUINOL METHYLASE, MITOCHONDRIAL"/>
    <property type="match status" value="1"/>
</dbReference>
<feature type="domain" description="Methyltransferase" evidence="1">
    <location>
        <begin position="64"/>
        <end position="179"/>
    </location>
</feature>
<proteinExistence type="predicted"/>